<sequence>MENKTNWYVLFVMGGKEQQICDFMNQEYDNWKVFIPKIEIIHTKQGKEFFVEKVMFPSYLFIESDIPSKDFQDLLKKIRMKKTGIIKELKFDEETPALRDDEREYLEGLLNHEYKVTKSTGYIENDKVMITDGPLKGYESYITRIDRHKKKAVLSLDLLNKEVNVTVSLEIIKKI</sequence>
<dbReference type="KEGG" id="ehn:H9Q80_01545"/>
<dbReference type="Pfam" id="PF02357">
    <property type="entry name" value="NusG"/>
    <property type="match status" value="1"/>
</dbReference>
<dbReference type="InterPro" id="IPR008991">
    <property type="entry name" value="Translation_prot_SH3-like_sf"/>
</dbReference>
<gene>
    <name evidence="5" type="primary">loaP</name>
    <name evidence="5" type="ORF">H9Q80_01545</name>
</gene>
<dbReference type="InterPro" id="IPR036735">
    <property type="entry name" value="NGN_dom_sf"/>
</dbReference>
<dbReference type="Gene3D" id="3.30.70.940">
    <property type="entry name" value="NusG, N-terminal domain"/>
    <property type="match status" value="1"/>
</dbReference>
<dbReference type="EMBL" id="CP060636">
    <property type="protein sequence ID" value="QNM12666.1"/>
    <property type="molecule type" value="Genomic_DNA"/>
</dbReference>
<dbReference type="SUPFAM" id="SSF82679">
    <property type="entry name" value="N-utilization substance G protein NusG, N-terminal domain"/>
    <property type="match status" value="1"/>
</dbReference>
<evidence type="ECO:0000313" key="5">
    <source>
        <dbReference type="EMBL" id="QNM12666.1"/>
    </source>
</evidence>
<organism evidence="5 6">
    <name type="scientific">[Eubacterium] hominis</name>
    <dbReference type="NCBI Taxonomy" id="2764325"/>
    <lineage>
        <taxon>Bacteria</taxon>
        <taxon>Bacillati</taxon>
        <taxon>Bacillota</taxon>
        <taxon>Erysipelotrichia</taxon>
        <taxon>Erysipelotrichales</taxon>
        <taxon>Erysipelotrichaceae</taxon>
        <taxon>Amedibacillus</taxon>
    </lineage>
</organism>
<name>A0A7G9GPD4_9FIRM</name>
<evidence type="ECO:0000259" key="4">
    <source>
        <dbReference type="Pfam" id="PF02357"/>
    </source>
</evidence>
<keyword evidence="6" id="KW-1185">Reference proteome</keyword>
<dbReference type="AlphaFoldDB" id="A0A7G9GPD4"/>
<dbReference type="NCBIfam" id="NF033641">
    <property type="entry name" value="antiterm_LoaP"/>
    <property type="match status" value="1"/>
</dbReference>
<evidence type="ECO:0000313" key="6">
    <source>
        <dbReference type="Proteomes" id="UP000515856"/>
    </source>
</evidence>
<evidence type="ECO:0000256" key="2">
    <source>
        <dbReference type="ARBA" id="ARBA00023015"/>
    </source>
</evidence>
<dbReference type="InterPro" id="IPR006645">
    <property type="entry name" value="NGN-like_dom"/>
</dbReference>
<feature type="domain" description="NusG-like N-terminal" evidence="4">
    <location>
        <begin position="6"/>
        <end position="101"/>
    </location>
</feature>
<dbReference type="PANTHER" id="PTHR30265">
    <property type="entry name" value="RHO-INTERACTING TRANSCRIPTION TERMINATION FACTOR NUSG"/>
    <property type="match status" value="1"/>
</dbReference>
<dbReference type="GO" id="GO:0031564">
    <property type="term" value="P:transcription antitermination"/>
    <property type="evidence" value="ECO:0007669"/>
    <property type="project" value="UniProtKB-KW"/>
</dbReference>
<reference evidence="5 6" key="1">
    <citation type="submission" date="2020-08" db="EMBL/GenBank/DDBJ databases">
        <authorList>
            <person name="Liu C."/>
            <person name="Sun Q."/>
        </authorList>
    </citation>
    <scope>NUCLEOTIDE SEQUENCE [LARGE SCALE GENOMIC DNA]</scope>
    <source>
        <strain evidence="5 6">NSJ-61</strain>
    </source>
</reference>
<dbReference type="PANTHER" id="PTHR30265:SF4">
    <property type="entry name" value="KOW MOTIF FAMILY PROTEIN, EXPRESSED"/>
    <property type="match status" value="1"/>
</dbReference>
<evidence type="ECO:0000256" key="1">
    <source>
        <dbReference type="ARBA" id="ARBA00022814"/>
    </source>
</evidence>
<dbReference type="InterPro" id="IPR047663">
    <property type="entry name" value="Transcription_antiterm_LoaP"/>
</dbReference>
<dbReference type="CDD" id="cd08000">
    <property type="entry name" value="NGN"/>
    <property type="match status" value="1"/>
</dbReference>
<keyword evidence="2" id="KW-0805">Transcription regulation</keyword>
<dbReference type="RefSeq" id="WP_117536308.1">
    <property type="nucleotide sequence ID" value="NZ_CP060636.1"/>
</dbReference>
<protein>
    <submittedName>
        <fullName evidence="5">Antiterminator LoaP</fullName>
    </submittedName>
</protein>
<dbReference type="CDD" id="cd06091">
    <property type="entry name" value="KOW_NusG"/>
    <property type="match status" value="1"/>
</dbReference>
<dbReference type="Proteomes" id="UP000515856">
    <property type="component" value="Chromosome"/>
</dbReference>
<dbReference type="InterPro" id="IPR014722">
    <property type="entry name" value="Rib_uL2_dom2"/>
</dbReference>
<proteinExistence type="predicted"/>
<dbReference type="InterPro" id="IPR043425">
    <property type="entry name" value="NusG-like"/>
</dbReference>
<dbReference type="SUPFAM" id="SSF50104">
    <property type="entry name" value="Translation proteins SH3-like domain"/>
    <property type="match status" value="1"/>
</dbReference>
<dbReference type="Gene3D" id="2.30.30.30">
    <property type="match status" value="1"/>
</dbReference>
<dbReference type="GO" id="GO:0006354">
    <property type="term" value="P:DNA-templated transcription elongation"/>
    <property type="evidence" value="ECO:0007669"/>
    <property type="project" value="InterPro"/>
</dbReference>
<evidence type="ECO:0000256" key="3">
    <source>
        <dbReference type="ARBA" id="ARBA00023163"/>
    </source>
</evidence>
<accession>A0A7G9GPD4</accession>
<keyword evidence="3" id="KW-0804">Transcription</keyword>
<keyword evidence="1" id="KW-0889">Transcription antitermination</keyword>